<evidence type="ECO:0008006" key="3">
    <source>
        <dbReference type="Google" id="ProtNLM"/>
    </source>
</evidence>
<dbReference type="PANTHER" id="PTHR31286:SF99">
    <property type="entry name" value="DUF4283 DOMAIN-CONTAINING PROTEIN"/>
    <property type="match status" value="1"/>
</dbReference>
<dbReference type="InterPro" id="IPR040256">
    <property type="entry name" value="At4g02000-like"/>
</dbReference>
<reference evidence="1 2" key="1">
    <citation type="submission" date="2024-04" db="EMBL/GenBank/DDBJ databases">
        <authorList>
            <person name="Fracassetti M."/>
        </authorList>
    </citation>
    <scope>NUCLEOTIDE SEQUENCE [LARGE SCALE GENOMIC DNA]</scope>
</reference>
<dbReference type="PANTHER" id="PTHR31286">
    <property type="entry name" value="GLYCINE-RICH CELL WALL STRUCTURAL PROTEIN 1.8-LIKE"/>
    <property type="match status" value="1"/>
</dbReference>
<evidence type="ECO:0000313" key="2">
    <source>
        <dbReference type="Proteomes" id="UP001497516"/>
    </source>
</evidence>
<organism evidence="1 2">
    <name type="scientific">Linum trigynum</name>
    <dbReference type="NCBI Taxonomy" id="586398"/>
    <lineage>
        <taxon>Eukaryota</taxon>
        <taxon>Viridiplantae</taxon>
        <taxon>Streptophyta</taxon>
        <taxon>Embryophyta</taxon>
        <taxon>Tracheophyta</taxon>
        <taxon>Spermatophyta</taxon>
        <taxon>Magnoliopsida</taxon>
        <taxon>eudicotyledons</taxon>
        <taxon>Gunneridae</taxon>
        <taxon>Pentapetalae</taxon>
        <taxon>rosids</taxon>
        <taxon>fabids</taxon>
        <taxon>Malpighiales</taxon>
        <taxon>Linaceae</taxon>
        <taxon>Linum</taxon>
    </lineage>
</organism>
<evidence type="ECO:0000313" key="1">
    <source>
        <dbReference type="EMBL" id="CAL1362287.1"/>
    </source>
</evidence>
<keyword evidence="2" id="KW-1185">Reference proteome</keyword>
<sequence length="157" mass="17770">MVWVQLPRLPSEFFNQIAVMRIVGLIGNPARVDRATLEGARMKYAHVCVEVDLTKPLLSKYKVEWKENFITCDARAFTMCVLNAGNMGIRLSNADAPNPLSRSQLLTKQTKQMICMWNQCRNPPYMGNGLSQRKRLKIWSDKGTIEPPSNTDAGNNK</sequence>
<name>A0AAV2D1R5_9ROSI</name>
<dbReference type="AlphaFoldDB" id="A0AAV2D1R5"/>
<gene>
    <name evidence="1" type="ORF">LTRI10_LOCUS9388</name>
</gene>
<accession>A0AAV2D1R5</accession>
<dbReference type="Proteomes" id="UP001497516">
    <property type="component" value="Chromosome 10"/>
</dbReference>
<dbReference type="EMBL" id="OZ034814">
    <property type="protein sequence ID" value="CAL1362287.1"/>
    <property type="molecule type" value="Genomic_DNA"/>
</dbReference>
<protein>
    <recommendedName>
        <fullName evidence="3">DUF4283 domain-containing protein</fullName>
    </recommendedName>
</protein>
<proteinExistence type="predicted"/>